<keyword evidence="10 17" id="KW-0547">Nucleotide-binding</keyword>
<evidence type="ECO:0000256" key="1">
    <source>
        <dbReference type="ARBA" id="ARBA00004479"/>
    </source>
</evidence>
<dbReference type="Pfam" id="PF07714">
    <property type="entry name" value="PK_Tyr_Ser-Thr"/>
    <property type="match status" value="1"/>
</dbReference>
<evidence type="ECO:0000256" key="9">
    <source>
        <dbReference type="ARBA" id="ARBA00022737"/>
    </source>
</evidence>
<sequence>MPTPSAQLDSINDVLIHIVGRKHVVMGSFELQIPSEQVSMLHQSELIHHSELTPDSLGVANNTGRPNCVDSKAVPHFSYSIGPEPLTDDGPKVLGQGDPKFAILQALKASWKNTPATWIDGTDYCDGSWVGITCTNDGHVSEITLTNMLLIGKLPGDIGLFTELRFLDLSYNKDLTGSLTPQIGNLKNLKILSLIGCGFTGPIPDTIGNLENLFSLSLNSNGFTGPIPASIGNLSKLSWLDLTDNKLTGRIPVSNEITPTGLDMLTKAEHFHLSDNQLSGDIPIGLFKSNMTLIHLLLQNNKLTGDIPSTLGLVTSLQVVRLDRNSLRGNVPSNINSLINLTQMSLANNQLTGPIPNLTGMNLLNYIDLSNNTFDQSEAIPPWFSSLQALRIIKIHKTNLEGELPAALFSIPQLQIVDLSNNGITRTLNIGSDPSTQLQLVDLENNHITNFVQRSQYNASIGLRLAGNPICGESGVDDKFCSTTKDTATSYSIPCNNCGPSSCDSGLILSPNCQCAYPYRGSIIFKYPSFSSLTNSNIFMSLHNSLMEFFHNASLPVDSVVLKNPTINVDDYLVVNLEIFPSRERSFNTTEILRITFAFVNYTFTPPRMFNYIYYFIPNPYGVGSTKYKSSNTGIIIGSAVGGCVVMVLLVLAGFYTFYWKEKAKRAPQQSQSFELWDPSGTCGDVPQLKGARFFTFEELHKYTNNFSEFNNIGKGGYGMVYKGILPNGKLVAIKRARKGSSQGGLEFKTEIELLSRVHHKNVVSLIGFCLDQGEQMLVYEYIVNGTLKDSLSGRSGIWLDWTRRLKIALGAARGLQYLHDHADPPIIHRDVKTNNILLDERLDAKVADFGLSRPLSGANITHITTGVKGTMGYMDPEYYLTQQLTEKSDTYSFGVVMLELITARNPIDNGKYIVKEVKELMNKNKELYDLHKVLDPTIGLTSPLKGFERFIDLACRCVEETQVQRPTMSEVVKELESIIELAGINRMESSSSTSASYERGSKDYSSPYDSDSLLSYSLGSLPTKLHPNGTCGDVPQLKGARFFTFEELHKYTNNFSEFNDIGKGGYGMVYRGSLPNGKLVAIKRARKGSSQGGLEFKTEIELLSRVHHKNVVGLIGFCFDQDEQMLVYEYIVNGTLKDSLSGRSGIWLDWTRRLKIALGAARGLQYLHDHADPPIIHRDVKTNNILLDERLDAKVADFGLSRPLSGANITHITTEVKGTMGYMDPEYYLTQQLTEKSDTYSFGVVMLELITARNPINNGKYIVKEVKESMNKNKELYDLHKVLDPTIGLTSPLKGFERFIDLACRCVEETQIQRPTMSEVVKELESIMELAWINRM</sequence>
<dbReference type="PANTHER" id="PTHR45974:SF267">
    <property type="entry name" value="PROTEIN KINASE DOMAIN-CONTAINING PROTEIN"/>
    <property type="match status" value="1"/>
</dbReference>
<dbReference type="InterPro" id="IPR008271">
    <property type="entry name" value="Ser/Thr_kinase_AS"/>
</dbReference>
<feature type="binding site" evidence="17">
    <location>
        <position position="1088"/>
    </location>
    <ligand>
        <name>ATP</name>
        <dbReference type="ChEBI" id="CHEBI:30616"/>
    </ligand>
</feature>
<evidence type="ECO:0000256" key="14">
    <source>
        <dbReference type="ARBA" id="ARBA00023136"/>
    </source>
</evidence>
<dbReference type="EC" id="2.7.11.1" evidence="3"/>
<keyword evidence="4" id="KW-0723">Serine/threonine-protein kinase</keyword>
<evidence type="ECO:0000256" key="4">
    <source>
        <dbReference type="ARBA" id="ARBA00022527"/>
    </source>
</evidence>
<dbReference type="InterPro" id="IPR013210">
    <property type="entry name" value="LRR_N_plant-typ"/>
</dbReference>
<evidence type="ECO:0000256" key="7">
    <source>
        <dbReference type="ARBA" id="ARBA00022692"/>
    </source>
</evidence>
<dbReference type="Gene3D" id="3.30.200.20">
    <property type="entry name" value="Phosphorylase Kinase, domain 1"/>
    <property type="match status" value="2"/>
</dbReference>
<dbReference type="GO" id="GO:0005524">
    <property type="term" value="F:ATP binding"/>
    <property type="evidence" value="ECO:0007669"/>
    <property type="project" value="UniProtKB-UniRule"/>
</dbReference>
<dbReference type="InterPro" id="IPR032675">
    <property type="entry name" value="LRR_dom_sf"/>
</dbReference>
<dbReference type="InterPro" id="IPR001245">
    <property type="entry name" value="Ser-Thr/Tyr_kinase_cat_dom"/>
</dbReference>
<dbReference type="PROSITE" id="PS50011">
    <property type="entry name" value="PROTEIN_KINASE_DOM"/>
    <property type="match status" value="2"/>
</dbReference>
<feature type="domain" description="Protein kinase" evidence="19">
    <location>
        <begin position="707"/>
        <end position="980"/>
    </location>
</feature>
<dbReference type="OrthoDB" id="2015206at2759"/>
<evidence type="ECO:0000256" key="3">
    <source>
        <dbReference type="ARBA" id="ARBA00012513"/>
    </source>
</evidence>
<gene>
    <name evidence="20" type="ORF">E3N88_28271</name>
</gene>
<dbReference type="CDD" id="cd14066">
    <property type="entry name" value="STKc_IRAK"/>
    <property type="match status" value="2"/>
</dbReference>
<keyword evidence="11" id="KW-0418">Kinase</keyword>
<dbReference type="PROSITE" id="PS00108">
    <property type="entry name" value="PROTEIN_KINASE_ST"/>
    <property type="match status" value="2"/>
</dbReference>
<evidence type="ECO:0000256" key="5">
    <source>
        <dbReference type="ARBA" id="ARBA00022614"/>
    </source>
</evidence>
<dbReference type="InterPro" id="IPR017441">
    <property type="entry name" value="Protein_kinase_ATP_BS"/>
</dbReference>
<comment type="similarity">
    <text evidence="2">Belongs to the protein kinase superfamily. Ser/Thr protein kinase family.</text>
</comment>
<evidence type="ECO:0000256" key="12">
    <source>
        <dbReference type="ARBA" id="ARBA00022840"/>
    </source>
</evidence>
<dbReference type="FunFam" id="3.30.200.20:FF:000328">
    <property type="entry name" value="Leucine-rich repeat protein kinase family protein"/>
    <property type="match status" value="2"/>
</dbReference>
<keyword evidence="21" id="KW-1185">Reference proteome</keyword>
<organism evidence="20 21">
    <name type="scientific">Mikania micrantha</name>
    <name type="common">bitter vine</name>
    <dbReference type="NCBI Taxonomy" id="192012"/>
    <lineage>
        <taxon>Eukaryota</taxon>
        <taxon>Viridiplantae</taxon>
        <taxon>Streptophyta</taxon>
        <taxon>Embryophyta</taxon>
        <taxon>Tracheophyta</taxon>
        <taxon>Spermatophyta</taxon>
        <taxon>Magnoliopsida</taxon>
        <taxon>eudicotyledons</taxon>
        <taxon>Gunneridae</taxon>
        <taxon>Pentapetalae</taxon>
        <taxon>asterids</taxon>
        <taxon>campanulids</taxon>
        <taxon>Asterales</taxon>
        <taxon>Asteraceae</taxon>
        <taxon>Asteroideae</taxon>
        <taxon>Heliantheae alliance</taxon>
        <taxon>Eupatorieae</taxon>
        <taxon>Mikania</taxon>
    </lineage>
</organism>
<keyword evidence="16" id="KW-0325">Glycoprotein</keyword>
<evidence type="ECO:0000256" key="10">
    <source>
        <dbReference type="ARBA" id="ARBA00022741"/>
    </source>
</evidence>
<dbReference type="SUPFAM" id="SSF56112">
    <property type="entry name" value="Protein kinase-like (PK-like)"/>
    <property type="match status" value="2"/>
</dbReference>
<keyword evidence="8" id="KW-0732">Signal</keyword>
<evidence type="ECO:0000313" key="21">
    <source>
        <dbReference type="Proteomes" id="UP000326396"/>
    </source>
</evidence>
<dbReference type="GO" id="GO:0016020">
    <property type="term" value="C:membrane"/>
    <property type="evidence" value="ECO:0007669"/>
    <property type="project" value="UniProtKB-SubCell"/>
</dbReference>
<evidence type="ECO:0000256" key="2">
    <source>
        <dbReference type="ARBA" id="ARBA00008684"/>
    </source>
</evidence>
<keyword evidence="15" id="KW-0675">Receptor</keyword>
<dbReference type="PROSITE" id="PS00107">
    <property type="entry name" value="PROTEIN_KINASE_ATP"/>
    <property type="match status" value="2"/>
</dbReference>
<dbReference type="Pfam" id="PF08263">
    <property type="entry name" value="LRRNT_2"/>
    <property type="match status" value="1"/>
</dbReference>
<proteinExistence type="inferred from homology"/>
<name>A0A5N6N060_9ASTR</name>
<feature type="domain" description="Protein kinase" evidence="19">
    <location>
        <begin position="1056"/>
        <end position="1334"/>
    </location>
</feature>
<keyword evidence="6" id="KW-0808">Transferase</keyword>
<protein>
    <recommendedName>
        <fullName evidence="3">non-specific serine/threonine protein kinase</fullName>
        <ecNumber evidence="3">2.7.11.1</ecNumber>
    </recommendedName>
</protein>
<evidence type="ECO:0000256" key="16">
    <source>
        <dbReference type="ARBA" id="ARBA00023180"/>
    </source>
</evidence>
<accession>A0A5N6N060</accession>
<feature type="binding site" evidence="17">
    <location>
        <position position="739"/>
    </location>
    <ligand>
        <name>ATP</name>
        <dbReference type="ChEBI" id="CHEBI:30616"/>
    </ligand>
</feature>
<comment type="caution">
    <text evidence="20">The sequence shown here is derived from an EMBL/GenBank/DDBJ whole genome shotgun (WGS) entry which is preliminary data.</text>
</comment>
<dbReference type="Gene3D" id="3.80.10.10">
    <property type="entry name" value="Ribonuclease Inhibitor"/>
    <property type="match status" value="3"/>
</dbReference>
<evidence type="ECO:0000256" key="8">
    <source>
        <dbReference type="ARBA" id="ARBA00022729"/>
    </source>
</evidence>
<dbReference type="InterPro" id="IPR001611">
    <property type="entry name" value="Leu-rich_rpt"/>
</dbReference>
<evidence type="ECO:0000256" key="18">
    <source>
        <dbReference type="SAM" id="Phobius"/>
    </source>
</evidence>
<evidence type="ECO:0000256" key="6">
    <source>
        <dbReference type="ARBA" id="ARBA00022679"/>
    </source>
</evidence>
<keyword evidence="5" id="KW-0433">Leucine-rich repeat</keyword>
<dbReference type="GO" id="GO:0004674">
    <property type="term" value="F:protein serine/threonine kinase activity"/>
    <property type="evidence" value="ECO:0007669"/>
    <property type="project" value="UniProtKB-KW"/>
</dbReference>
<dbReference type="Proteomes" id="UP000326396">
    <property type="component" value="Linkage Group LG4"/>
</dbReference>
<comment type="subcellular location">
    <subcellularLocation>
        <location evidence="1">Membrane</location>
        <topology evidence="1">Single-pass type I membrane protein</topology>
    </subcellularLocation>
</comment>
<keyword evidence="13 18" id="KW-1133">Transmembrane helix</keyword>
<dbReference type="Pfam" id="PF00560">
    <property type="entry name" value="LRR_1"/>
    <property type="match status" value="2"/>
</dbReference>
<reference evidence="20 21" key="1">
    <citation type="submission" date="2019-05" db="EMBL/GenBank/DDBJ databases">
        <title>Mikania micrantha, genome provides insights into the molecular mechanism of rapid growth.</title>
        <authorList>
            <person name="Liu B."/>
        </authorList>
    </citation>
    <scope>NUCLEOTIDE SEQUENCE [LARGE SCALE GENOMIC DNA]</scope>
    <source>
        <strain evidence="20">NLD-2019</strain>
        <tissue evidence="20">Leaf</tissue>
    </source>
</reference>
<evidence type="ECO:0000259" key="19">
    <source>
        <dbReference type="PROSITE" id="PS50011"/>
    </source>
</evidence>
<keyword evidence="14 18" id="KW-0472">Membrane</keyword>
<dbReference type="SUPFAM" id="SSF52058">
    <property type="entry name" value="L domain-like"/>
    <property type="match status" value="1"/>
</dbReference>
<dbReference type="Pfam" id="PF00069">
    <property type="entry name" value="Pkinase"/>
    <property type="match status" value="1"/>
</dbReference>
<dbReference type="PANTHER" id="PTHR45974">
    <property type="entry name" value="RECEPTOR-LIKE PROTEIN 55"/>
    <property type="match status" value="1"/>
</dbReference>
<dbReference type="FunFam" id="3.80.10.10:FF:000363">
    <property type="entry name" value="Leucine-rich repeat family protein"/>
    <property type="match status" value="1"/>
</dbReference>
<evidence type="ECO:0000256" key="11">
    <source>
        <dbReference type="ARBA" id="ARBA00022777"/>
    </source>
</evidence>
<dbReference type="InterPro" id="IPR011009">
    <property type="entry name" value="Kinase-like_dom_sf"/>
</dbReference>
<keyword evidence="7 18" id="KW-0812">Transmembrane</keyword>
<dbReference type="InterPro" id="IPR000719">
    <property type="entry name" value="Prot_kinase_dom"/>
</dbReference>
<dbReference type="FunFam" id="3.80.10.10:FF:000542">
    <property type="entry name" value="Leucine-rich repeat protein kinase family protein"/>
    <property type="match status" value="1"/>
</dbReference>
<evidence type="ECO:0000256" key="13">
    <source>
        <dbReference type="ARBA" id="ARBA00022989"/>
    </source>
</evidence>
<dbReference type="FunFam" id="1.10.510.10:FF:000453">
    <property type="entry name" value="LRR receptor-like serine/threonine-protein kinase HSL2"/>
    <property type="match status" value="2"/>
</dbReference>
<feature type="transmembrane region" description="Helical" evidence="18">
    <location>
        <begin position="635"/>
        <end position="659"/>
    </location>
</feature>
<dbReference type="SMART" id="SM00220">
    <property type="entry name" value="S_TKc"/>
    <property type="match status" value="2"/>
</dbReference>
<keyword evidence="12 17" id="KW-0067">ATP-binding</keyword>
<evidence type="ECO:0000313" key="20">
    <source>
        <dbReference type="EMBL" id="KAD4179680.1"/>
    </source>
</evidence>
<evidence type="ECO:0000256" key="15">
    <source>
        <dbReference type="ARBA" id="ARBA00023170"/>
    </source>
</evidence>
<evidence type="ECO:0000256" key="17">
    <source>
        <dbReference type="PROSITE-ProRule" id="PRU10141"/>
    </source>
</evidence>
<keyword evidence="9" id="KW-0677">Repeat</keyword>
<dbReference type="Gene3D" id="1.10.510.10">
    <property type="entry name" value="Transferase(Phosphotransferase) domain 1"/>
    <property type="match status" value="2"/>
</dbReference>
<dbReference type="EMBL" id="SZYD01000014">
    <property type="protein sequence ID" value="KAD4179680.1"/>
    <property type="molecule type" value="Genomic_DNA"/>
</dbReference>